<dbReference type="RefSeq" id="WP_145055286.1">
    <property type="nucleotide sequence ID" value="NZ_CP036433.1"/>
</dbReference>
<feature type="signal peptide" evidence="1">
    <location>
        <begin position="1"/>
        <end position="22"/>
    </location>
</feature>
<dbReference type="SMART" id="SM00935">
    <property type="entry name" value="OmpH"/>
    <property type="match status" value="1"/>
</dbReference>
<dbReference type="EMBL" id="CP036433">
    <property type="protein sequence ID" value="QDU96672.1"/>
    <property type="molecule type" value="Genomic_DNA"/>
</dbReference>
<protein>
    <submittedName>
        <fullName evidence="2">Outer membrane protein (OmpH-like)</fullName>
    </submittedName>
</protein>
<evidence type="ECO:0000313" key="3">
    <source>
        <dbReference type="Proteomes" id="UP000317648"/>
    </source>
</evidence>
<keyword evidence="3" id="KW-1185">Reference proteome</keyword>
<dbReference type="AlphaFoldDB" id="A0A518DXU6"/>
<reference evidence="2 3" key="1">
    <citation type="submission" date="2019-02" db="EMBL/GenBank/DDBJ databases">
        <title>Deep-cultivation of Planctomycetes and their phenomic and genomic characterization uncovers novel biology.</title>
        <authorList>
            <person name="Wiegand S."/>
            <person name="Jogler M."/>
            <person name="Boedeker C."/>
            <person name="Pinto D."/>
            <person name="Vollmers J."/>
            <person name="Rivas-Marin E."/>
            <person name="Kohn T."/>
            <person name="Peeters S.H."/>
            <person name="Heuer A."/>
            <person name="Rast P."/>
            <person name="Oberbeckmann S."/>
            <person name="Bunk B."/>
            <person name="Jeske O."/>
            <person name="Meyerdierks A."/>
            <person name="Storesund J.E."/>
            <person name="Kallscheuer N."/>
            <person name="Luecker S."/>
            <person name="Lage O.M."/>
            <person name="Pohl T."/>
            <person name="Merkel B.J."/>
            <person name="Hornburger P."/>
            <person name="Mueller R.-W."/>
            <person name="Bruemmer F."/>
            <person name="Labrenz M."/>
            <person name="Spormann A.M."/>
            <person name="Op den Camp H."/>
            <person name="Overmann J."/>
            <person name="Amann R."/>
            <person name="Jetten M.S.M."/>
            <person name="Mascher T."/>
            <person name="Medema M.H."/>
            <person name="Devos D.P."/>
            <person name="Kaster A.-K."/>
            <person name="Ovreas L."/>
            <person name="Rohde M."/>
            <person name="Galperin M.Y."/>
            <person name="Jogler C."/>
        </authorList>
    </citation>
    <scope>NUCLEOTIDE SEQUENCE [LARGE SCALE GENOMIC DNA]</scope>
    <source>
        <strain evidence="2 3">Pla85_3_4</strain>
    </source>
</reference>
<name>A0A518DXU6_9BACT</name>
<dbReference type="GO" id="GO:0051082">
    <property type="term" value="F:unfolded protein binding"/>
    <property type="evidence" value="ECO:0007669"/>
    <property type="project" value="InterPro"/>
</dbReference>
<dbReference type="InterPro" id="IPR024930">
    <property type="entry name" value="Skp_dom_sf"/>
</dbReference>
<gene>
    <name evidence="2" type="ORF">Pla8534_44930</name>
</gene>
<dbReference type="Proteomes" id="UP000317648">
    <property type="component" value="Chromosome"/>
</dbReference>
<proteinExistence type="predicted"/>
<sequence precursor="true">MKFAIHAALFFGVMICAVPASAQNAGVVAVIDVGKVFKNHPVFKARMDAVKQTVTDYEGVINQRREALNAQKKKQDEYNSDSPEYKRIEQALAHDIADIQVQNNMKRKEILVQETRIYYETYKEINDEIGKIASQFNIALVLNYDSTLPDPDDRASVQRGVSNPVVFQRNLDLTALVIKNLQERHPNVAGAAGPQINR</sequence>
<organism evidence="2 3">
    <name type="scientific">Lignipirellula cremea</name>
    <dbReference type="NCBI Taxonomy" id="2528010"/>
    <lineage>
        <taxon>Bacteria</taxon>
        <taxon>Pseudomonadati</taxon>
        <taxon>Planctomycetota</taxon>
        <taxon>Planctomycetia</taxon>
        <taxon>Pirellulales</taxon>
        <taxon>Pirellulaceae</taxon>
        <taxon>Lignipirellula</taxon>
    </lineage>
</organism>
<dbReference type="Pfam" id="PF03938">
    <property type="entry name" value="OmpH"/>
    <property type="match status" value="1"/>
</dbReference>
<dbReference type="Gene3D" id="3.30.910.20">
    <property type="entry name" value="Skp domain"/>
    <property type="match status" value="1"/>
</dbReference>
<dbReference type="KEGG" id="lcre:Pla8534_44930"/>
<feature type="chain" id="PRO_5022026957" evidence="1">
    <location>
        <begin position="23"/>
        <end position="198"/>
    </location>
</feature>
<dbReference type="InterPro" id="IPR005632">
    <property type="entry name" value="Chaperone_Skp"/>
</dbReference>
<evidence type="ECO:0000313" key="2">
    <source>
        <dbReference type="EMBL" id="QDU96672.1"/>
    </source>
</evidence>
<dbReference type="SUPFAM" id="SSF111384">
    <property type="entry name" value="OmpH-like"/>
    <property type="match status" value="1"/>
</dbReference>
<keyword evidence="1" id="KW-0732">Signal</keyword>
<dbReference type="OrthoDB" id="273168at2"/>
<evidence type="ECO:0000256" key="1">
    <source>
        <dbReference type="SAM" id="SignalP"/>
    </source>
</evidence>
<accession>A0A518DXU6</accession>